<gene>
    <name evidence="2" type="ORF">ABLG96_03705</name>
</gene>
<dbReference type="AlphaFoldDB" id="A0AAU8DR21"/>
<reference evidence="2" key="1">
    <citation type="submission" date="2024-05" db="EMBL/GenBank/DDBJ databases">
        <authorList>
            <person name="Cai S.Y."/>
            <person name="Jin L.M."/>
            <person name="Li H.R."/>
        </authorList>
    </citation>
    <scope>NUCLEOTIDE SEQUENCE</scope>
    <source>
        <strain evidence="2">A5-74</strain>
    </source>
</reference>
<dbReference type="GO" id="GO:0008800">
    <property type="term" value="F:beta-lactamase activity"/>
    <property type="evidence" value="ECO:0007669"/>
    <property type="project" value="InterPro"/>
</dbReference>
<dbReference type="Pfam" id="PF13354">
    <property type="entry name" value="Beta-lactamase2"/>
    <property type="match status" value="1"/>
</dbReference>
<dbReference type="Gene3D" id="3.40.710.10">
    <property type="entry name" value="DD-peptidase/beta-lactamase superfamily"/>
    <property type="match status" value="1"/>
</dbReference>
<dbReference type="EMBL" id="CP159218">
    <property type="protein sequence ID" value="XCG64456.1"/>
    <property type="molecule type" value="Genomic_DNA"/>
</dbReference>
<dbReference type="GO" id="GO:0046677">
    <property type="term" value="P:response to antibiotic"/>
    <property type="evidence" value="ECO:0007669"/>
    <property type="project" value="InterPro"/>
</dbReference>
<dbReference type="GO" id="GO:0030655">
    <property type="term" value="P:beta-lactam antibiotic catabolic process"/>
    <property type="evidence" value="ECO:0007669"/>
    <property type="project" value="InterPro"/>
</dbReference>
<dbReference type="SUPFAM" id="SSF56601">
    <property type="entry name" value="beta-lactamase/transpeptidase-like"/>
    <property type="match status" value="1"/>
</dbReference>
<protein>
    <submittedName>
        <fullName evidence="2">Serine hydrolase</fullName>
    </submittedName>
</protein>
<dbReference type="PANTHER" id="PTHR35333:SF4">
    <property type="entry name" value="SLR0121 PROTEIN"/>
    <property type="match status" value="1"/>
</dbReference>
<dbReference type="PANTHER" id="PTHR35333">
    <property type="entry name" value="BETA-LACTAMASE"/>
    <property type="match status" value="1"/>
</dbReference>
<sequence length="277" mass="29511">MTFTDTLIAAEPAVRALLAAAPAEFTVSVAVDDLHDGGFSIDGDQVFRAASVIKVPVMTAVLEDVAAQRLSLDQPISVDEAERVEPSGVLYVLQDVPTPSVRDLLTLMIVISDNMATNLLIDAVGMDRVNASMQHAGLTSTVLRRRLNTTDPAFASVRNEMTAADAAHGLVQLARAEGVYADSALREVAMTALRRQQHIDLLPRHLPEPIMLAHKTGSLDGLRHDAGILLRAGEPVAVVAVFADATDHGAHDVDPQTERALEDLTAEIGRVLGAALR</sequence>
<keyword evidence="2" id="KW-0378">Hydrolase</keyword>
<accession>A0AAU8DR21</accession>
<dbReference type="RefSeq" id="WP_353650069.1">
    <property type="nucleotide sequence ID" value="NZ_CP159218.1"/>
</dbReference>
<dbReference type="InterPro" id="IPR012338">
    <property type="entry name" value="Beta-lactam/transpept-like"/>
</dbReference>
<name>A0AAU8DR21_9ACTN</name>
<evidence type="ECO:0000313" key="2">
    <source>
        <dbReference type="EMBL" id="XCG64456.1"/>
    </source>
</evidence>
<proteinExistence type="predicted"/>
<dbReference type="InterPro" id="IPR000871">
    <property type="entry name" value="Beta-lactam_class-A"/>
</dbReference>
<dbReference type="InterPro" id="IPR045155">
    <property type="entry name" value="Beta-lactam_cat"/>
</dbReference>
<feature type="domain" description="Beta-lactamase class A catalytic" evidence="1">
    <location>
        <begin position="28"/>
        <end position="242"/>
    </location>
</feature>
<evidence type="ECO:0000259" key="1">
    <source>
        <dbReference type="Pfam" id="PF13354"/>
    </source>
</evidence>
<organism evidence="2">
    <name type="scientific">Nakamurella sp. A5-74</name>
    <dbReference type="NCBI Taxonomy" id="3158264"/>
    <lineage>
        <taxon>Bacteria</taxon>
        <taxon>Bacillati</taxon>
        <taxon>Actinomycetota</taxon>
        <taxon>Actinomycetes</taxon>
        <taxon>Nakamurellales</taxon>
        <taxon>Nakamurellaceae</taxon>
        <taxon>Nakamurella</taxon>
    </lineage>
</organism>